<evidence type="ECO:0000256" key="1">
    <source>
        <dbReference type="SAM" id="SignalP"/>
    </source>
</evidence>
<feature type="signal peptide" evidence="1">
    <location>
        <begin position="1"/>
        <end position="22"/>
    </location>
</feature>
<dbReference type="InterPro" id="IPR010780">
    <property type="entry name" value="DUF1375"/>
</dbReference>
<gene>
    <name evidence="2" type="ORF">EIM44_01140</name>
</gene>
<accession>A0A3R8SSG0</accession>
<evidence type="ECO:0000313" key="3">
    <source>
        <dbReference type="Proteomes" id="UP000276010"/>
    </source>
</evidence>
<dbReference type="Pfam" id="PF07119">
    <property type="entry name" value="DUF1375"/>
    <property type="match status" value="1"/>
</dbReference>
<sequence length="82" mass="9090">MKKWLKLLLLIPLLTGCSTLLTLDSKEFYSGTKQNIEVWEPCHGSGCMGLVILRPLSIIDFPFSLVGDTLMLPIKGIQNLAD</sequence>
<protein>
    <submittedName>
        <fullName evidence="2">YceK/YidQ family lipoprotein</fullName>
    </submittedName>
</protein>
<dbReference type="AlphaFoldDB" id="A0A3R8SSG0"/>
<dbReference type="EMBL" id="RRUC01000005">
    <property type="protein sequence ID" value="RRN05784.1"/>
    <property type="molecule type" value="Genomic_DNA"/>
</dbReference>
<comment type="caution">
    <text evidence="2">The sequence shown here is derived from an EMBL/GenBank/DDBJ whole genome shotgun (WGS) entry which is preliminary data.</text>
</comment>
<proteinExistence type="predicted"/>
<name>A0A3R8SSG0_BIBTR</name>
<dbReference type="Proteomes" id="UP000276010">
    <property type="component" value="Unassembled WGS sequence"/>
</dbReference>
<dbReference type="PROSITE" id="PS51257">
    <property type="entry name" value="PROKAR_LIPOPROTEIN"/>
    <property type="match status" value="1"/>
</dbReference>
<organism evidence="2 3">
    <name type="scientific">Bibersteinia trehalosi</name>
    <name type="common">Pasteurella trehalosi</name>
    <dbReference type="NCBI Taxonomy" id="47735"/>
    <lineage>
        <taxon>Bacteria</taxon>
        <taxon>Pseudomonadati</taxon>
        <taxon>Pseudomonadota</taxon>
        <taxon>Gammaproteobacteria</taxon>
        <taxon>Pasteurellales</taxon>
        <taxon>Pasteurellaceae</taxon>
        <taxon>Bibersteinia</taxon>
    </lineage>
</organism>
<keyword evidence="2" id="KW-0449">Lipoprotein</keyword>
<dbReference type="STRING" id="1263831.F543_21160"/>
<keyword evidence="1" id="KW-0732">Signal</keyword>
<dbReference type="RefSeq" id="WP_025288838.1">
    <property type="nucleotide sequence ID" value="NZ_RRUC01000005.1"/>
</dbReference>
<reference evidence="2 3" key="1">
    <citation type="submission" date="2018-11" db="EMBL/GenBank/DDBJ databases">
        <title>Whole genome sequence of Bibersteinia trehalosi strain OADDL-BT1 an multidrug resistant pathogen isolate.</title>
        <authorList>
            <person name="Couger M."/>
            <person name="Ramachandran A."/>
        </authorList>
    </citation>
    <scope>NUCLEOTIDE SEQUENCE [LARGE SCALE GENOMIC DNA]</scope>
    <source>
        <strain evidence="2 3">OADDL-BT1</strain>
    </source>
</reference>
<evidence type="ECO:0000313" key="2">
    <source>
        <dbReference type="EMBL" id="RRN05784.1"/>
    </source>
</evidence>
<feature type="chain" id="PRO_5018684269" evidence="1">
    <location>
        <begin position="23"/>
        <end position="82"/>
    </location>
</feature>